<organism evidence="2">
    <name type="scientific">Zea mays</name>
    <name type="common">Maize</name>
    <dbReference type="NCBI Taxonomy" id="4577"/>
    <lineage>
        <taxon>Eukaryota</taxon>
        <taxon>Viridiplantae</taxon>
        <taxon>Streptophyta</taxon>
        <taxon>Embryophyta</taxon>
        <taxon>Tracheophyta</taxon>
        <taxon>Spermatophyta</taxon>
        <taxon>Magnoliopsida</taxon>
        <taxon>Liliopsida</taxon>
        <taxon>Poales</taxon>
        <taxon>Poaceae</taxon>
        <taxon>PACMAD clade</taxon>
        <taxon>Panicoideae</taxon>
        <taxon>Andropogonodae</taxon>
        <taxon>Andropogoneae</taxon>
        <taxon>Tripsacinae</taxon>
        <taxon>Zea</taxon>
    </lineage>
</organism>
<evidence type="ECO:0000256" key="1">
    <source>
        <dbReference type="SAM" id="MobiDB-lite"/>
    </source>
</evidence>
<feature type="compositionally biased region" description="Low complexity" evidence="1">
    <location>
        <begin position="48"/>
        <end position="58"/>
    </location>
</feature>
<reference evidence="2" key="1">
    <citation type="submission" date="2015-12" db="EMBL/GenBank/DDBJ databases">
        <title>Update maize B73 reference genome by single molecule sequencing technologies.</title>
        <authorList>
            <consortium name="Maize Genome Sequencing Project"/>
            <person name="Ware D."/>
        </authorList>
    </citation>
    <scope>NUCLEOTIDE SEQUENCE [LARGE SCALE GENOMIC DNA]</scope>
    <source>
        <tissue evidence="2">Seedling</tissue>
    </source>
</reference>
<dbReference type="GO" id="GO:0045292">
    <property type="term" value="P:mRNA cis splicing, via spliceosome"/>
    <property type="evidence" value="ECO:0007669"/>
    <property type="project" value="InterPro"/>
</dbReference>
<dbReference type="CDD" id="cd00201">
    <property type="entry name" value="WW"/>
    <property type="match status" value="1"/>
</dbReference>
<dbReference type="PANTHER" id="PTHR11864:SF0">
    <property type="entry name" value="PRP40 PRE-MRNA PROCESSING FACTOR 40 HOMOLOG A (YEAST)"/>
    <property type="match status" value="1"/>
</dbReference>
<dbReference type="EMBL" id="CM007648">
    <property type="protein sequence ID" value="ONM20746.1"/>
    <property type="molecule type" value="Genomic_DNA"/>
</dbReference>
<dbReference type="SMART" id="SM00456">
    <property type="entry name" value="WW"/>
    <property type="match status" value="1"/>
</dbReference>
<dbReference type="AlphaFoldDB" id="A0A1D6ELI6"/>
<dbReference type="Pfam" id="PF00397">
    <property type="entry name" value="WW"/>
    <property type="match status" value="1"/>
</dbReference>
<sequence>MQLPGQPPASQPLMQRNASLGALHAPPSGQSNPMQAVPGQQQLPTSVAPQMLQQSMQQMPSQAPQLLLQQQAALQSSYQSSQQAIYQLQQQLQLMQQQSNLNQQPSAQVGSSAVSSTCNWTEHTSPEGFKYYYNSITRESKWEKPEEYVLYEQQQQKLLLLQQHQQNIAVQQLQSPPQGQSLPSMQPIQQLPQAQGQTQMHMKQQELNYSQFQAAGSIDPNRIQQGIPAAQERAWKN</sequence>
<feature type="region of interest" description="Disordered" evidence="1">
    <location>
        <begin position="213"/>
        <end position="237"/>
    </location>
</feature>
<dbReference type="PANTHER" id="PTHR11864">
    <property type="entry name" value="PRE-MRNA-PROCESSING PROTEIN PRP40"/>
    <property type="match status" value="1"/>
</dbReference>
<accession>A0A1D6ELI6</accession>
<dbReference type="SUPFAM" id="SSF51045">
    <property type="entry name" value="WW domain"/>
    <property type="match status" value="1"/>
</dbReference>
<dbReference type="InterPro" id="IPR039726">
    <property type="entry name" value="Prp40-like"/>
</dbReference>
<protein>
    <submittedName>
        <fullName evidence="2">RNA binding</fullName>
    </submittedName>
</protein>
<dbReference type="ExpressionAtlas" id="A0A1D6ELI6">
    <property type="expression patterns" value="baseline and differential"/>
</dbReference>
<name>A0A1D6ELI6_MAIZE</name>
<feature type="compositionally biased region" description="Pro residues" evidence="1">
    <location>
        <begin position="1"/>
        <end position="10"/>
    </location>
</feature>
<evidence type="ECO:0000313" key="2">
    <source>
        <dbReference type="EMBL" id="ONM20746.1"/>
    </source>
</evidence>
<dbReference type="PROSITE" id="PS50020">
    <property type="entry name" value="WW_DOMAIN_2"/>
    <property type="match status" value="1"/>
</dbReference>
<feature type="compositionally biased region" description="Polar residues" evidence="1">
    <location>
        <begin position="28"/>
        <end position="47"/>
    </location>
</feature>
<dbReference type="InterPro" id="IPR036020">
    <property type="entry name" value="WW_dom_sf"/>
</dbReference>
<dbReference type="Gene3D" id="2.20.70.10">
    <property type="match status" value="1"/>
</dbReference>
<proteinExistence type="predicted"/>
<feature type="region of interest" description="Disordered" evidence="1">
    <location>
        <begin position="1"/>
        <end position="58"/>
    </location>
</feature>
<dbReference type="InterPro" id="IPR001202">
    <property type="entry name" value="WW_dom"/>
</dbReference>
<gene>
    <name evidence="2" type="ORF">ZEAMMB73_Zm00001d005281</name>
</gene>